<name>A0ACC3SK58_9PEZI</name>
<comment type="caution">
    <text evidence="1">The sequence shown here is derived from an EMBL/GenBank/DDBJ whole genome shotgun (WGS) entry which is preliminary data.</text>
</comment>
<evidence type="ECO:0000313" key="2">
    <source>
        <dbReference type="Proteomes" id="UP001320706"/>
    </source>
</evidence>
<accession>A0ACC3SK58</accession>
<reference evidence="1" key="1">
    <citation type="submission" date="2024-02" db="EMBL/GenBank/DDBJ databases">
        <title>Metagenome Assembled Genome of Zalaria obscura JY119.</title>
        <authorList>
            <person name="Vighnesh L."/>
            <person name="Jagadeeshwari U."/>
            <person name="Venkata Ramana C."/>
            <person name="Sasikala C."/>
        </authorList>
    </citation>
    <scope>NUCLEOTIDE SEQUENCE</scope>
    <source>
        <strain evidence="1">JY119</strain>
    </source>
</reference>
<proteinExistence type="predicted"/>
<dbReference type="Proteomes" id="UP001320706">
    <property type="component" value="Unassembled WGS sequence"/>
</dbReference>
<gene>
    <name evidence="1" type="ORF">M8818_002190</name>
</gene>
<protein>
    <submittedName>
        <fullName evidence="1">Uncharacterized protein</fullName>
    </submittedName>
</protein>
<sequence>MRPSPSSHGAHQQQNRRRRPPIPLHILPNPGRKKARIREQIAVITRQHDTSQAAILQDSTGDSLATALERDDAERDEDLPVQTLAGVSTERDDERGNQDAEELEQKGGDEDPAAAGGEEAVVAAEEEGAEAEGEDAEAGFYPAVAAVRVDEAEA</sequence>
<keyword evidence="2" id="KW-1185">Reference proteome</keyword>
<evidence type="ECO:0000313" key="1">
    <source>
        <dbReference type="EMBL" id="KAK8215180.1"/>
    </source>
</evidence>
<organism evidence="1 2">
    <name type="scientific">Zalaria obscura</name>
    <dbReference type="NCBI Taxonomy" id="2024903"/>
    <lineage>
        <taxon>Eukaryota</taxon>
        <taxon>Fungi</taxon>
        <taxon>Dikarya</taxon>
        <taxon>Ascomycota</taxon>
        <taxon>Pezizomycotina</taxon>
        <taxon>Dothideomycetes</taxon>
        <taxon>Dothideomycetidae</taxon>
        <taxon>Dothideales</taxon>
        <taxon>Zalariaceae</taxon>
        <taxon>Zalaria</taxon>
    </lineage>
</organism>
<dbReference type="EMBL" id="JAMKPW020000009">
    <property type="protein sequence ID" value="KAK8215180.1"/>
    <property type="molecule type" value="Genomic_DNA"/>
</dbReference>